<feature type="domain" description="Sulfatase N-terminal" evidence="3">
    <location>
        <begin position="5"/>
        <end position="347"/>
    </location>
</feature>
<keyword evidence="5" id="KW-1185">Reference proteome</keyword>
<accession>A0ABS4I3N9</accession>
<dbReference type="GO" id="GO:0047753">
    <property type="term" value="F:choline-sulfatase activity"/>
    <property type="evidence" value="ECO:0007669"/>
    <property type="project" value="UniProtKB-EC"/>
</dbReference>
<name>A0ABS4I3N9_9BACL</name>
<proteinExistence type="predicted"/>
<dbReference type="RefSeq" id="WP_167052390.1">
    <property type="nucleotide sequence ID" value="NZ_JAAOZR010000003.1"/>
</dbReference>
<dbReference type="EMBL" id="JAGGKV010000014">
    <property type="protein sequence ID" value="MBP1965539.1"/>
    <property type="molecule type" value="Genomic_DNA"/>
</dbReference>
<evidence type="ECO:0000313" key="4">
    <source>
        <dbReference type="EMBL" id="MBP1965539.1"/>
    </source>
</evidence>
<organism evidence="4 5">
    <name type="scientific">Paenibacillus aceris</name>
    <dbReference type="NCBI Taxonomy" id="869555"/>
    <lineage>
        <taxon>Bacteria</taxon>
        <taxon>Bacillati</taxon>
        <taxon>Bacillota</taxon>
        <taxon>Bacilli</taxon>
        <taxon>Bacillales</taxon>
        <taxon>Paenibacillaceae</taxon>
        <taxon>Paenibacillus</taxon>
    </lineage>
</organism>
<dbReference type="SUPFAM" id="SSF53649">
    <property type="entry name" value="Alkaline phosphatase-like"/>
    <property type="match status" value="1"/>
</dbReference>
<evidence type="ECO:0000256" key="1">
    <source>
        <dbReference type="ARBA" id="ARBA00022723"/>
    </source>
</evidence>
<evidence type="ECO:0000259" key="3">
    <source>
        <dbReference type="Pfam" id="PF00884"/>
    </source>
</evidence>
<dbReference type="EC" id="3.1.6.6" evidence="4"/>
<evidence type="ECO:0000313" key="5">
    <source>
        <dbReference type="Proteomes" id="UP001519344"/>
    </source>
</evidence>
<dbReference type="InterPro" id="IPR000917">
    <property type="entry name" value="Sulfatase_N"/>
</dbReference>
<dbReference type="Gene3D" id="3.40.720.10">
    <property type="entry name" value="Alkaline Phosphatase, subunit A"/>
    <property type="match status" value="1"/>
</dbReference>
<keyword evidence="1" id="KW-0479">Metal-binding</keyword>
<dbReference type="Pfam" id="PF00884">
    <property type="entry name" value="Sulfatase"/>
    <property type="match status" value="1"/>
</dbReference>
<dbReference type="Proteomes" id="UP001519344">
    <property type="component" value="Unassembled WGS sequence"/>
</dbReference>
<dbReference type="PANTHER" id="PTHR45953">
    <property type="entry name" value="IDURONATE 2-SULFATASE"/>
    <property type="match status" value="1"/>
</dbReference>
<reference evidence="4 5" key="1">
    <citation type="submission" date="2021-03" db="EMBL/GenBank/DDBJ databases">
        <title>Genomic Encyclopedia of Type Strains, Phase IV (KMG-IV): sequencing the most valuable type-strain genomes for metagenomic binning, comparative biology and taxonomic classification.</title>
        <authorList>
            <person name="Goeker M."/>
        </authorList>
    </citation>
    <scope>NUCLEOTIDE SEQUENCE [LARGE SCALE GENOMIC DNA]</scope>
    <source>
        <strain evidence="4 5">DSM 24950</strain>
    </source>
</reference>
<dbReference type="PANTHER" id="PTHR45953:SF1">
    <property type="entry name" value="IDURONATE 2-SULFATASE"/>
    <property type="match status" value="1"/>
</dbReference>
<keyword evidence="2 4" id="KW-0378">Hydrolase</keyword>
<comment type="caution">
    <text evidence="4">The sequence shown here is derived from an EMBL/GenBank/DDBJ whole genome shotgun (WGS) entry which is preliminary data.</text>
</comment>
<protein>
    <submittedName>
        <fullName evidence="4">Choline-sulfatase</fullName>
        <ecNumber evidence="4">3.1.6.6</ecNumber>
    </submittedName>
</protein>
<dbReference type="InterPro" id="IPR017850">
    <property type="entry name" value="Alkaline_phosphatase_core_sf"/>
</dbReference>
<evidence type="ECO:0000256" key="2">
    <source>
        <dbReference type="ARBA" id="ARBA00022801"/>
    </source>
</evidence>
<gene>
    <name evidence="4" type="ORF">J2Z65_004777</name>
</gene>
<sequence length="453" mass="51490">MPKRPNILFLMSDEHRPDVAGWAGNQVIRTPVLDMLAKDGVVFSNAYTPSPICIPARQCILSGQLPRTNHCEQFGQDLPPGSLTFARQLALEGYETVVSGKLHHLGTDQMQGWTSRISGDIQINPQYVGGKAMSMRKPFLESKWSDAKEIARAGIGKGLCITHDAYAVQGAKQFIEDYFCNPYYDREQTHPLLLKLSLLQPHYPYLTSEEKFNYYLNRVTPYVHDEVFDHPFLSQHQVRTGTDATERDLRRATAAYYGMVETIDEMYGDVLNALTHVGQDLDDWIIVYTSDHGEMLGQHGIWEKQKFFEASVRVPLIIRYPRKFGKGRVVEQNVNLCDLFATLCDLSDTPVPQGLDSRSLVPLMADSAAEWNNETISQFMGTNLMIKQDHLKYQYYGETMPEVLFDLARNPEESFNFIHEPDYAPLLARFRKRRAELGFGPDASPDYQNAGYA</sequence>